<keyword evidence="5 7" id="KW-0472">Membrane</keyword>
<dbReference type="AlphaFoldDB" id="A0A502GU74"/>
<dbReference type="Pfam" id="PF02687">
    <property type="entry name" value="FtsX"/>
    <property type="match status" value="1"/>
</dbReference>
<feature type="domain" description="ABC3 transporter permease C-terminal" evidence="8">
    <location>
        <begin position="282"/>
        <end position="393"/>
    </location>
</feature>
<dbReference type="GO" id="GO:0005886">
    <property type="term" value="C:plasma membrane"/>
    <property type="evidence" value="ECO:0007669"/>
    <property type="project" value="UniProtKB-SubCell"/>
</dbReference>
<evidence type="ECO:0000313" key="11">
    <source>
        <dbReference type="Proteomes" id="UP000317646"/>
    </source>
</evidence>
<feature type="transmembrane region" description="Helical" evidence="7">
    <location>
        <begin position="278"/>
        <end position="301"/>
    </location>
</feature>
<dbReference type="PANTHER" id="PTHR30572">
    <property type="entry name" value="MEMBRANE COMPONENT OF TRANSPORTER-RELATED"/>
    <property type="match status" value="1"/>
</dbReference>
<gene>
    <name evidence="10" type="ORF">EAH73_15245</name>
</gene>
<evidence type="ECO:0000313" key="10">
    <source>
        <dbReference type="EMBL" id="TPG64526.1"/>
    </source>
</evidence>
<name>A0A502GU74_9BACT</name>
<comment type="subcellular location">
    <subcellularLocation>
        <location evidence="1">Cell membrane</location>
        <topology evidence="1">Multi-pass membrane protein</topology>
    </subcellularLocation>
</comment>
<evidence type="ECO:0000256" key="6">
    <source>
        <dbReference type="ARBA" id="ARBA00038076"/>
    </source>
</evidence>
<protein>
    <submittedName>
        <fullName evidence="10">FtsX-like permease family protein</fullName>
    </submittedName>
</protein>
<feature type="transmembrane region" description="Helical" evidence="7">
    <location>
        <begin position="20"/>
        <end position="41"/>
    </location>
</feature>
<keyword evidence="11" id="KW-1185">Reference proteome</keyword>
<sequence length="400" mass="42818">MIRHLFTLMWNRKRANGLLVLEILLAFVVLFGVSSLGVYLWRNYRAPLGFAYEQVWNVSLNPGGQPSRGEMLGSLQQIIQHLKATPGVAGVARSEGNTPFAFASNNGDLSAGEGARKRVCDVANYFDSSAELRAVMGLQMKAGRWFDRRDEAANSRAVVITEALRDALFAPGESPLGQVIQGPKDWKEVWKVVGVSGPYRTDGELAAPKPGVFLFVGPQDTTHALATLLVRVQPGSGAALEKKISDDIRANGPTWSSTITPLANQRRVQFKQVLTPPVIMGVVSVFLLINVALGLFGVLWLNISQRRGELGVRRAMGATAGAISGQVLGEILVLTTFGLALGLLVAMQFPLLGVLDVPTGVYLTAMGMAAAGLYLLAVGCALYPSRLAAGIQPAVALREE</sequence>
<evidence type="ECO:0000256" key="3">
    <source>
        <dbReference type="ARBA" id="ARBA00022692"/>
    </source>
</evidence>
<comment type="caution">
    <text evidence="10">The sequence shown here is derived from an EMBL/GenBank/DDBJ whole genome shotgun (WGS) entry which is preliminary data.</text>
</comment>
<dbReference type="InterPro" id="IPR003838">
    <property type="entry name" value="ABC3_permease_C"/>
</dbReference>
<proteinExistence type="inferred from homology"/>
<keyword evidence="3 7" id="KW-0812">Transmembrane</keyword>
<reference evidence="10 11" key="1">
    <citation type="journal article" date="2019" name="Environ. Microbiol.">
        <title>Species interactions and distinct microbial communities in high Arctic permafrost affected cryosols are associated with the CH4 and CO2 gas fluxes.</title>
        <authorList>
            <person name="Altshuler I."/>
            <person name="Hamel J."/>
            <person name="Turney S."/>
            <person name="Magnuson E."/>
            <person name="Levesque R."/>
            <person name="Greer C."/>
            <person name="Whyte L.G."/>
        </authorList>
    </citation>
    <scope>NUCLEOTIDE SEQUENCE [LARGE SCALE GENOMIC DNA]</scope>
    <source>
        <strain evidence="10 11">S9.2P</strain>
    </source>
</reference>
<dbReference type="GO" id="GO:0022857">
    <property type="term" value="F:transmembrane transporter activity"/>
    <property type="evidence" value="ECO:0007669"/>
    <property type="project" value="TreeGrafter"/>
</dbReference>
<keyword evidence="4 7" id="KW-1133">Transmembrane helix</keyword>
<feature type="transmembrane region" description="Helical" evidence="7">
    <location>
        <begin position="322"/>
        <end position="349"/>
    </location>
</feature>
<dbReference type="Proteomes" id="UP000317646">
    <property type="component" value="Unassembled WGS sequence"/>
</dbReference>
<dbReference type="InterPro" id="IPR025857">
    <property type="entry name" value="MacB_PCD"/>
</dbReference>
<evidence type="ECO:0000259" key="9">
    <source>
        <dbReference type="Pfam" id="PF12704"/>
    </source>
</evidence>
<evidence type="ECO:0000256" key="5">
    <source>
        <dbReference type="ARBA" id="ARBA00023136"/>
    </source>
</evidence>
<keyword evidence="2" id="KW-1003">Cell membrane</keyword>
<dbReference type="Pfam" id="PF12704">
    <property type="entry name" value="MacB_PCD"/>
    <property type="match status" value="1"/>
</dbReference>
<evidence type="ECO:0000256" key="7">
    <source>
        <dbReference type="SAM" id="Phobius"/>
    </source>
</evidence>
<comment type="similarity">
    <text evidence="6">Belongs to the ABC-4 integral membrane protein family.</text>
</comment>
<organism evidence="10 11">
    <name type="scientific">Hymenobacter nivis</name>
    <dbReference type="NCBI Taxonomy" id="1850093"/>
    <lineage>
        <taxon>Bacteria</taxon>
        <taxon>Pseudomonadati</taxon>
        <taxon>Bacteroidota</taxon>
        <taxon>Cytophagia</taxon>
        <taxon>Cytophagales</taxon>
        <taxon>Hymenobacteraceae</taxon>
        <taxon>Hymenobacter</taxon>
    </lineage>
</organism>
<evidence type="ECO:0000256" key="2">
    <source>
        <dbReference type="ARBA" id="ARBA00022475"/>
    </source>
</evidence>
<feature type="transmembrane region" description="Helical" evidence="7">
    <location>
        <begin position="361"/>
        <end position="383"/>
    </location>
</feature>
<feature type="domain" description="MacB-like periplasmic core" evidence="9">
    <location>
        <begin position="19"/>
        <end position="243"/>
    </location>
</feature>
<evidence type="ECO:0000259" key="8">
    <source>
        <dbReference type="Pfam" id="PF02687"/>
    </source>
</evidence>
<dbReference type="OrthoDB" id="8769057at2"/>
<dbReference type="PANTHER" id="PTHR30572:SF4">
    <property type="entry name" value="ABC TRANSPORTER PERMEASE YTRF"/>
    <property type="match status" value="1"/>
</dbReference>
<dbReference type="InterPro" id="IPR050250">
    <property type="entry name" value="Macrolide_Exporter_MacB"/>
</dbReference>
<dbReference type="RefSeq" id="WP_140468062.1">
    <property type="nucleotide sequence ID" value="NZ_RCYZ01000006.1"/>
</dbReference>
<evidence type="ECO:0000256" key="4">
    <source>
        <dbReference type="ARBA" id="ARBA00022989"/>
    </source>
</evidence>
<dbReference type="EMBL" id="RCYZ01000006">
    <property type="protein sequence ID" value="TPG64526.1"/>
    <property type="molecule type" value="Genomic_DNA"/>
</dbReference>
<accession>A0A502GU74</accession>
<evidence type="ECO:0000256" key="1">
    <source>
        <dbReference type="ARBA" id="ARBA00004651"/>
    </source>
</evidence>